<proteinExistence type="predicted"/>
<feature type="region of interest" description="Disordered" evidence="1">
    <location>
        <begin position="106"/>
        <end position="141"/>
    </location>
</feature>
<accession>V4NER9</accession>
<dbReference type="EMBL" id="KI517441">
    <property type="protein sequence ID" value="ESQ44566.1"/>
    <property type="molecule type" value="Genomic_DNA"/>
</dbReference>
<evidence type="ECO:0000313" key="2">
    <source>
        <dbReference type="EMBL" id="ESQ44566.1"/>
    </source>
</evidence>
<dbReference type="OMA" id="IESFWIC"/>
<organism evidence="2 3">
    <name type="scientific">Eutrema salsugineum</name>
    <name type="common">Saltwater cress</name>
    <name type="synonym">Sisymbrium salsugineum</name>
    <dbReference type="NCBI Taxonomy" id="72664"/>
    <lineage>
        <taxon>Eukaryota</taxon>
        <taxon>Viridiplantae</taxon>
        <taxon>Streptophyta</taxon>
        <taxon>Embryophyta</taxon>
        <taxon>Tracheophyta</taxon>
        <taxon>Spermatophyta</taxon>
        <taxon>Magnoliopsida</taxon>
        <taxon>eudicotyledons</taxon>
        <taxon>Gunneridae</taxon>
        <taxon>Pentapetalae</taxon>
        <taxon>rosids</taxon>
        <taxon>malvids</taxon>
        <taxon>Brassicales</taxon>
        <taxon>Brassicaceae</taxon>
        <taxon>Eutremeae</taxon>
        <taxon>Eutrema</taxon>
    </lineage>
</organism>
<evidence type="ECO:0000256" key="1">
    <source>
        <dbReference type="SAM" id="MobiDB-lite"/>
    </source>
</evidence>
<reference evidence="2 3" key="1">
    <citation type="journal article" date="2013" name="Front. Plant Sci.">
        <title>The Reference Genome of the Halophytic Plant Eutrema salsugineum.</title>
        <authorList>
            <person name="Yang R."/>
            <person name="Jarvis D.E."/>
            <person name="Chen H."/>
            <person name="Beilstein M.A."/>
            <person name="Grimwood J."/>
            <person name="Jenkins J."/>
            <person name="Shu S."/>
            <person name="Prochnik S."/>
            <person name="Xin M."/>
            <person name="Ma C."/>
            <person name="Schmutz J."/>
            <person name="Wing R.A."/>
            <person name="Mitchell-Olds T."/>
            <person name="Schumaker K.S."/>
            <person name="Wang X."/>
        </authorList>
    </citation>
    <scope>NUCLEOTIDE SEQUENCE [LARGE SCALE GENOMIC DNA]</scope>
</reference>
<name>V4NER9_EUTSA</name>
<dbReference type="AlphaFoldDB" id="V4NER9"/>
<dbReference type="Gramene" id="ESQ44566">
    <property type="protein sequence ID" value="ESQ44566"/>
    <property type="gene ID" value="EUTSA_v10003433mg"/>
</dbReference>
<feature type="compositionally biased region" description="Basic residues" evidence="1">
    <location>
        <begin position="31"/>
        <end position="40"/>
    </location>
</feature>
<dbReference type="KEGG" id="eus:EUTSA_v10003433mg"/>
<dbReference type="Proteomes" id="UP000030689">
    <property type="component" value="Unassembled WGS sequence"/>
</dbReference>
<gene>
    <name evidence="2" type="ORF">EUTSA_v10003433mg</name>
</gene>
<feature type="region of interest" description="Disordered" evidence="1">
    <location>
        <begin position="1"/>
        <end position="69"/>
    </location>
</feature>
<feature type="compositionally biased region" description="Basic and acidic residues" evidence="1">
    <location>
        <begin position="41"/>
        <end position="61"/>
    </location>
</feature>
<protein>
    <submittedName>
        <fullName evidence="2">Uncharacterized protein</fullName>
    </submittedName>
</protein>
<keyword evidence="3" id="KW-1185">Reference proteome</keyword>
<evidence type="ECO:0000313" key="3">
    <source>
        <dbReference type="Proteomes" id="UP000030689"/>
    </source>
</evidence>
<sequence length="141" mass="15987">MSNFIKKLEAAQGQQDPKAIMNKHFKDVKEKMKKKARGKQRARDDAAEKAKLEEEKSEKASQRAALVASPTVEENLEALRKTREKSQEVEKKLKEEKSMDLKIAKAKEDRQKKRVVSGNRLKGCKIDGESIRGHKGGNRST</sequence>